<feature type="domain" description="Carboxymuconolactone decarboxylase-like" evidence="7">
    <location>
        <begin position="105"/>
        <end position="174"/>
    </location>
</feature>
<dbReference type="Pfam" id="PF02627">
    <property type="entry name" value="CMD"/>
    <property type="match status" value="1"/>
</dbReference>
<dbReference type="RefSeq" id="WP_185692674.1">
    <property type="nucleotide sequence ID" value="NZ_JACHVA010000080.1"/>
</dbReference>
<dbReference type="InterPro" id="IPR029032">
    <property type="entry name" value="AhpD-like"/>
</dbReference>
<dbReference type="SUPFAM" id="SSF69118">
    <property type="entry name" value="AhpD-like"/>
    <property type="match status" value="1"/>
</dbReference>
<evidence type="ECO:0000256" key="2">
    <source>
        <dbReference type="ARBA" id="ARBA00022862"/>
    </source>
</evidence>
<comment type="similarity">
    <text evidence="6">Belongs to the AhpD family.</text>
</comment>
<dbReference type="GO" id="GO:0015036">
    <property type="term" value="F:disulfide oxidoreductase activity"/>
    <property type="evidence" value="ECO:0007669"/>
    <property type="project" value="TreeGrafter"/>
</dbReference>
<keyword evidence="3 6" id="KW-0560">Oxidoreductase</keyword>
<keyword evidence="5 6" id="KW-0676">Redox-active center</keyword>
<keyword evidence="4 6" id="KW-1015">Disulfide bond</keyword>
<feature type="disulfide bond" evidence="6">
    <location>
        <begin position="133"/>
        <end position="136"/>
    </location>
</feature>
<dbReference type="InterPro" id="IPR004674">
    <property type="entry name" value="AhpD"/>
</dbReference>
<proteinExistence type="inferred from homology"/>
<sequence length="176" mass="19163">MDQIKELLTELPEEAKDLRINLKRVLEGESLTSDQTWGTALAAAYYIRHPELTAAVLADAKAAGVAEATLEDARAAAAIMGMNTIYYRFRHLMKSEAYNQRPANLRMMRMQQVASTKEDFELFSIGPAALAGCEMCLKAHEAAVKKGGMNEDNVHDAVRIASILHGVAVALDSADA</sequence>
<evidence type="ECO:0000256" key="6">
    <source>
        <dbReference type="HAMAP-Rule" id="MF_01676"/>
    </source>
</evidence>
<evidence type="ECO:0000256" key="4">
    <source>
        <dbReference type="ARBA" id="ARBA00023157"/>
    </source>
</evidence>
<feature type="active site" description="Cysteine sulfenic acid (-SOH) intermediate" evidence="6">
    <location>
        <position position="136"/>
    </location>
</feature>
<dbReference type="GO" id="GO:0051920">
    <property type="term" value="F:peroxiredoxin activity"/>
    <property type="evidence" value="ECO:0007669"/>
    <property type="project" value="InterPro"/>
</dbReference>
<evidence type="ECO:0000259" key="7">
    <source>
        <dbReference type="Pfam" id="PF02627"/>
    </source>
</evidence>
<dbReference type="GO" id="GO:0032843">
    <property type="term" value="F:hydroperoxide reductase activity"/>
    <property type="evidence" value="ECO:0007669"/>
    <property type="project" value="InterPro"/>
</dbReference>
<comment type="caution">
    <text evidence="8">The sequence shown here is derived from an EMBL/GenBank/DDBJ whole genome shotgun (WGS) entry which is preliminary data.</text>
</comment>
<gene>
    <name evidence="6" type="primary">ahpD</name>
    <name evidence="8" type="ORF">H5P30_09300</name>
</gene>
<dbReference type="Proteomes" id="UP000525652">
    <property type="component" value="Unassembled WGS sequence"/>
</dbReference>
<reference evidence="8 9" key="1">
    <citation type="submission" date="2020-07" db="EMBL/GenBank/DDBJ databases">
        <authorList>
            <person name="Feng X."/>
        </authorList>
    </citation>
    <scope>NUCLEOTIDE SEQUENCE [LARGE SCALE GENOMIC DNA]</scope>
    <source>
        <strain evidence="8 9">JCM14086</strain>
    </source>
</reference>
<dbReference type="HAMAP" id="MF_01676">
    <property type="entry name" value="AhpD"/>
    <property type="match status" value="1"/>
</dbReference>
<dbReference type="EMBL" id="JACHVA010000080">
    <property type="protein sequence ID" value="MBC2601976.1"/>
    <property type="molecule type" value="Genomic_DNA"/>
</dbReference>
<dbReference type="Gene3D" id="1.20.1290.10">
    <property type="entry name" value="AhpD-like"/>
    <property type="match status" value="1"/>
</dbReference>
<dbReference type="AlphaFoldDB" id="A0A7X1AXT6"/>
<evidence type="ECO:0000256" key="3">
    <source>
        <dbReference type="ARBA" id="ARBA00023002"/>
    </source>
</evidence>
<keyword evidence="2 6" id="KW-0049">Antioxidant</keyword>
<organism evidence="8 9">
    <name type="scientific">Puniceicoccus vermicola</name>
    <dbReference type="NCBI Taxonomy" id="388746"/>
    <lineage>
        <taxon>Bacteria</taxon>
        <taxon>Pseudomonadati</taxon>
        <taxon>Verrucomicrobiota</taxon>
        <taxon>Opitutia</taxon>
        <taxon>Puniceicoccales</taxon>
        <taxon>Puniceicoccaceae</taxon>
        <taxon>Puniceicoccus</taxon>
    </lineage>
</organism>
<feature type="active site" description="Proton donor" evidence="6">
    <location>
        <position position="133"/>
    </location>
</feature>
<dbReference type="PANTHER" id="PTHR33930">
    <property type="entry name" value="ALKYL HYDROPEROXIDE REDUCTASE AHPD"/>
    <property type="match status" value="1"/>
</dbReference>
<evidence type="ECO:0000256" key="1">
    <source>
        <dbReference type="ARBA" id="ARBA00022559"/>
    </source>
</evidence>
<keyword evidence="9" id="KW-1185">Reference proteome</keyword>
<comment type="function">
    <text evidence="6">Antioxidant protein with alkyl hydroperoxidase activity. Required for the reduction of the AhpC active site cysteine residues and for the regeneration of the AhpC enzyme activity.</text>
</comment>
<dbReference type="GO" id="GO:0045454">
    <property type="term" value="P:cell redox homeostasis"/>
    <property type="evidence" value="ECO:0007669"/>
    <property type="project" value="TreeGrafter"/>
</dbReference>
<dbReference type="PANTHER" id="PTHR33930:SF7">
    <property type="entry name" value="ALKYL HYDROPEROXIDE REDUCTASE AHPD"/>
    <property type="match status" value="1"/>
</dbReference>
<dbReference type="InterPro" id="IPR003779">
    <property type="entry name" value="CMD-like"/>
</dbReference>
<evidence type="ECO:0000256" key="5">
    <source>
        <dbReference type="ARBA" id="ARBA00023284"/>
    </source>
</evidence>
<comment type="catalytic activity">
    <reaction evidence="6">
        <text>N(6)-[(R)-dihydrolipoyl]-L-lysyl-[lipoyl-carrier protein] + a hydroperoxide = N(6)-[(R)-lipoyl]-L-lysyl-[lipoyl-carrier protein] + an alcohol + H2O</text>
        <dbReference type="Rhea" id="RHEA:62636"/>
        <dbReference type="Rhea" id="RHEA-COMP:10502"/>
        <dbReference type="Rhea" id="RHEA-COMP:16355"/>
        <dbReference type="ChEBI" id="CHEBI:15377"/>
        <dbReference type="ChEBI" id="CHEBI:30879"/>
        <dbReference type="ChEBI" id="CHEBI:35924"/>
        <dbReference type="ChEBI" id="CHEBI:83099"/>
        <dbReference type="ChEBI" id="CHEBI:83100"/>
        <dbReference type="EC" id="1.11.1.28"/>
    </reaction>
</comment>
<dbReference type="NCBIfam" id="TIGR00778">
    <property type="entry name" value="ahpD_dom"/>
    <property type="match status" value="1"/>
</dbReference>
<dbReference type="InterPro" id="IPR004675">
    <property type="entry name" value="AhpD_core"/>
</dbReference>
<name>A0A7X1AXT6_9BACT</name>
<accession>A0A7X1AXT6</accession>
<keyword evidence="1 6" id="KW-0575">Peroxidase</keyword>
<evidence type="ECO:0000313" key="9">
    <source>
        <dbReference type="Proteomes" id="UP000525652"/>
    </source>
</evidence>
<protein>
    <recommendedName>
        <fullName evidence="6">Alkyl hydroperoxide reductase AhpD</fullName>
        <ecNumber evidence="6">1.11.1.28</ecNumber>
    </recommendedName>
    <alternativeName>
        <fullName evidence="6">Alkylhydroperoxidase AhpD</fullName>
    </alternativeName>
</protein>
<feature type="disulfide bond" description="Interchain (with AhpC); in linked form" evidence="6">
    <location>
        <position position="136"/>
    </location>
</feature>
<dbReference type="EC" id="1.11.1.28" evidence="6"/>
<dbReference type="GO" id="GO:0006979">
    <property type="term" value="P:response to oxidative stress"/>
    <property type="evidence" value="ECO:0007669"/>
    <property type="project" value="InterPro"/>
</dbReference>
<evidence type="ECO:0000313" key="8">
    <source>
        <dbReference type="EMBL" id="MBC2601976.1"/>
    </source>
</evidence>